<keyword evidence="3" id="KW-1185">Reference proteome</keyword>
<dbReference type="OrthoDB" id="2752042at2759"/>
<accession>A0A1Y2ILG0</accession>
<evidence type="ECO:0000313" key="3">
    <source>
        <dbReference type="Proteomes" id="UP000193067"/>
    </source>
</evidence>
<dbReference type="Proteomes" id="UP000193067">
    <property type="component" value="Unassembled WGS sequence"/>
</dbReference>
<dbReference type="EMBL" id="KZ084108">
    <property type="protein sequence ID" value="OSD01970.1"/>
    <property type="molecule type" value="Genomic_DNA"/>
</dbReference>
<proteinExistence type="predicted"/>
<organism evidence="2 3">
    <name type="scientific">Trametes coccinea (strain BRFM310)</name>
    <name type="common">Pycnoporus coccineus</name>
    <dbReference type="NCBI Taxonomy" id="1353009"/>
    <lineage>
        <taxon>Eukaryota</taxon>
        <taxon>Fungi</taxon>
        <taxon>Dikarya</taxon>
        <taxon>Basidiomycota</taxon>
        <taxon>Agaricomycotina</taxon>
        <taxon>Agaricomycetes</taxon>
        <taxon>Polyporales</taxon>
        <taxon>Polyporaceae</taxon>
        <taxon>Trametes</taxon>
    </lineage>
</organism>
<gene>
    <name evidence="2" type="ORF">PYCCODRAFT_460425</name>
</gene>
<sequence length="289" mass="30884">MYFAFPSPLELDTSSPMQRHTTSEEHPPSLLSVTNLETTSQSGSAAALGFGYAAIKATVCIPRPASLPDPSYPCSPSAHASLLDPRKLYESATEEAQTVQRLVLRKRTTSPYQIKLPYMSDRLRARRVASTATPKAALACPTIVVEEVVGPVTVTVPSAIQPSLSCQSPLVAPTALIPDGVSGHFAYAEVTVEALRPSMTVQGLSSLDTWSQICEDLSRAMEVFAVLSEVAPAQYFALDAPPLESLSRSAHSVSRLPAYLHVPSSLEPSSPWVNMSGPWSSFVFPSAVA</sequence>
<evidence type="ECO:0000313" key="2">
    <source>
        <dbReference type="EMBL" id="OSD01970.1"/>
    </source>
</evidence>
<reference evidence="2 3" key="1">
    <citation type="journal article" date="2015" name="Biotechnol. Biofuels">
        <title>Enhanced degradation of softwood versus hardwood by the white-rot fungus Pycnoporus coccineus.</title>
        <authorList>
            <person name="Couturier M."/>
            <person name="Navarro D."/>
            <person name="Chevret D."/>
            <person name="Henrissat B."/>
            <person name="Piumi F."/>
            <person name="Ruiz-Duenas F.J."/>
            <person name="Martinez A.T."/>
            <person name="Grigoriev I.V."/>
            <person name="Riley R."/>
            <person name="Lipzen A."/>
            <person name="Berrin J.G."/>
            <person name="Master E.R."/>
            <person name="Rosso M.N."/>
        </authorList>
    </citation>
    <scope>NUCLEOTIDE SEQUENCE [LARGE SCALE GENOMIC DNA]</scope>
    <source>
        <strain evidence="2 3">BRFM310</strain>
    </source>
</reference>
<feature type="region of interest" description="Disordered" evidence="1">
    <location>
        <begin position="1"/>
        <end position="28"/>
    </location>
</feature>
<evidence type="ECO:0000256" key="1">
    <source>
        <dbReference type="SAM" id="MobiDB-lite"/>
    </source>
</evidence>
<name>A0A1Y2ILG0_TRAC3</name>
<protein>
    <submittedName>
        <fullName evidence="2">Uncharacterized protein</fullName>
    </submittedName>
</protein>
<dbReference type="AlphaFoldDB" id="A0A1Y2ILG0"/>